<organism evidence="2 3">
    <name type="scientific">Algibacter pectinivorans</name>
    <dbReference type="NCBI Taxonomy" id="870482"/>
    <lineage>
        <taxon>Bacteria</taxon>
        <taxon>Pseudomonadati</taxon>
        <taxon>Bacteroidota</taxon>
        <taxon>Flavobacteriia</taxon>
        <taxon>Flavobacteriales</taxon>
        <taxon>Flavobacteriaceae</taxon>
        <taxon>Algibacter</taxon>
    </lineage>
</organism>
<dbReference type="RefSeq" id="WP_092852193.1">
    <property type="nucleotide sequence ID" value="NZ_FOMI01000007.1"/>
</dbReference>
<feature type="chain" id="PRO_5011669833" description="DUF4625 domain-containing protein" evidence="1">
    <location>
        <begin position="22"/>
        <end position="293"/>
    </location>
</feature>
<accession>A0A1I1QYR3</accession>
<dbReference type="AlphaFoldDB" id="A0A1I1QYR3"/>
<keyword evidence="3" id="KW-1185">Reference proteome</keyword>
<name>A0A1I1QYR3_9FLAO</name>
<evidence type="ECO:0000256" key="1">
    <source>
        <dbReference type="SAM" id="SignalP"/>
    </source>
</evidence>
<proteinExistence type="predicted"/>
<evidence type="ECO:0000313" key="2">
    <source>
        <dbReference type="EMBL" id="SFD24413.1"/>
    </source>
</evidence>
<keyword evidence="1" id="KW-0732">Signal</keyword>
<feature type="signal peptide" evidence="1">
    <location>
        <begin position="1"/>
        <end position="21"/>
    </location>
</feature>
<dbReference type="Proteomes" id="UP000199439">
    <property type="component" value="Unassembled WGS sequence"/>
</dbReference>
<reference evidence="3" key="1">
    <citation type="submission" date="2016-10" db="EMBL/GenBank/DDBJ databases">
        <authorList>
            <person name="Varghese N."/>
            <person name="Submissions S."/>
        </authorList>
    </citation>
    <scope>NUCLEOTIDE SEQUENCE [LARGE SCALE GENOMIC DNA]</scope>
    <source>
        <strain evidence="3">DSM 25730</strain>
    </source>
</reference>
<gene>
    <name evidence="2" type="ORF">SAMN04487987_10760</name>
</gene>
<evidence type="ECO:0008006" key="4">
    <source>
        <dbReference type="Google" id="ProtNLM"/>
    </source>
</evidence>
<protein>
    <recommendedName>
        <fullName evidence="4">DUF4625 domain-containing protein</fullName>
    </recommendedName>
</protein>
<dbReference type="OrthoDB" id="1392421at2"/>
<dbReference type="STRING" id="870482.SAMN04487987_10760"/>
<dbReference type="EMBL" id="FOMI01000007">
    <property type="protein sequence ID" value="SFD24413.1"/>
    <property type="molecule type" value="Genomic_DNA"/>
</dbReference>
<sequence length="293" mass="33526">MKNVLKFLFLIVSIFITSCNSDDYETPPAFTDLFITMSSGNNEIRDSEVNQFFSFSDVSAGALVTRWTIPENSFFLEGPIPNNLPNHDNYIKEPITNVSNDKTVSIMFKKGNSDTRIEYYGEFADSTSYIYNIYDLDLNQSMEDTIATVNINGKWVAEHEFSIDVYDTVVAKPEIRYLNETIIDYENTTAITLNVGEQIIFEDLSNFVVDNNARPNTTTWRVVTNEEDEDDRVTILSNTLNRAGDFEKKIIDTITFNQVGDYKIELLARRIRTETLRESNDTFIIPTVINVTP</sequence>
<evidence type="ECO:0000313" key="3">
    <source>
        <dbReference type="Proteomes" id="UP000199439"/>
    </source>
</evidence>
<dbReference type="PROSITE" id="PS51257">
    <property type="entry name" value="PROKAR_LIPOPROTEIN"/>
    <property type="match status" value="1"/>
</dbReference>